<dbReference type="InterPro" id="IPR008201">
    <property type="entry name" value="HepT-like"/>
</dbReference>
<dbReference type="PANTHER" id="PTHR33397:SF3">
    <property type="entry name" value="MRNA NUCLEASE HEPT"/>
    <property type="match status" value="1"/>
</dbReference>
<evidence type="ECO:0000313" key="6">
    <source>
        <dbReference type="Proteomes" id="UP000198619"/>
    </source>
</evidence>
<dbReference type="Pfam" id="PF01934">
    <property type="entry name" value="HepT-like"/>
    <property type="match status" value="1"/>
</dbReference>
<dbReference type="Gene3D" id="1.20.120.580">
    <property type="entry name" value="bsu32300-like"/>
    <property type="match status" value="1"/>
</dbReference>
<dbReference type="GO" id="GO:0016787">
    <property type="term" value="F:hydrolase activity"/>
    <property type="evidence" value="ECO:0007669"/>
    <property type="project" value="UniProtKB-KW"/>
</dbReference>
<dbReference type="OrthoDB" id="9796612at2"/>
<evidence type="ECO:0000256" key="1">
    <source>
        <dbReference type="ARBA" id="ARBA00022649"/>
    </source>
</evidence>
<dbReference type="GO" id="GO:0110001">
    <property type="term" value="C:toxin-antitoxin complex"/>
    <property type="evidence" value="ECO:0007669"/>
    <property type="project" value="InterPro"/>
</dbReference>
<keyword evidence="6" id="KW-1185">Reference proteome</keyword>
<name>A0A1I1AGY0_9CLOT</name>
<reference evidence="5 6" key="1">
    <citation type="submission" date="2016-10" db="EMBL/GenBank/DDBJ databases">
        <authorList>
            <person name="de Groot N.N."/>
        </authorList>
    </citation>
    <scope>NUCLEOTIDE SEQUENCE [LARGE SCALE GENOMIC DNA]</scope>
    <source>
        <strain evidence="5 6">DSM 12271</strain>
    </source>
</reference>
<evidence type="ECO:0000256" key="4">
    <source>
        <dbReference type="ARBA" id="ARBA00024207"/>
    </source>
</evidence>
<organism evidence="5 6">
    <name type="scientific">Clostridium frigidicarnis</name>
    <dbReference type="NCBI Taxonomy" id="84698"/>
    <lineage>
        <taxon>Bacteria</taxon>
        <taxon>Bacillati</taxon>
        <taxon>Bacillota</taxon>
        <taxon>Clostridia</taxon>
        <taxon>Eubacteriales</taxon>
        <taxon>Clostridiaceae</taxon>
        <taxon>Clostridium</taxon>
    </lineage>
</organism>
<dbReference type="GO" id="GO:0004540">
    <property type="term" value="F:RNA nuclease activity"/>
    <property type="evidence" value="ECO:0007669"/>
    <property type="project" value="InterPro"/>
</dbReference>
<dbReference type="RefSeq" id="WP_090042712.1">
    <property type="nucleotide sequence ID" value="NZ_FOKI01000037.1"/>
</dbReference>
<dbReference type="NCBIfam" id="NF047751">
    <property type="entry name" value="HepT_toxin"/>
    <property type="match status" value="1"/>
</dbReference>
<dbReference type="InterPro" id="IPR037038">
    <property type="entry name" value="HepT-like_sf"/>
</dbReference>
<proteinExistence type="inferred from homology"/>
<dbReference type="InterPro" id="IPR052379">
    <property type="entry name" value="Type_VII_TA_RNase"/>
</dbReference>
<keyword evidence="2" id="KW-0540">Nuclease</keyword>
<keyword evidence="3" id="KW-0378">Hydrolase</keyword>
<dbReference type="PANTHER" id="PTHR33397">
    <property type="entry name" value="UPF0331 PROTEIN YUTE"/>
    <property type="match status" value="1"/>
</dbReference>
<dbReference type="Proteomes" id="UP000198619">
    <property type="component" value="Unassembled WGS sequence"/>
</dbReference>
<dbReference type="AlphaFoldDB" id="A0A1I1AGY0"/>
<gene>
    <name evidence="5" type="ORF">SAMN04488528_10375</name>
</gene>
<dbReference type="SUPFAM" id="SSF81593">
    <property type="entry name" value="Nucleotidyltransferase substrate binding subunit/domain"/>
    <property type="match status" value="1"/>
</dbReference>
<sequence length="135" mass="15665">MESDVLYNKISIIERCLIRIKEVYDNKPENLQDYTKQDSIILNIQRAVESCIDISMHIVSKKKLGIPQNSRDAFEVMNHNGLISDELLKNIKGMIGFRNIALHNYQKLNLDVIQKVIENHLGDFEEFTSQVSKFL</sequence>
<dbReference type="STRING" id="84698.SAMN04488528_10375"/>
<accession>A0A1I1AGY0</accession>
<keyword evidence="1" id="KW-1277">Toxin-antitoxin system</keyword>
<evidence type="ECO:0000256" key="3">
    <source>
        <dbReference type="ARBA" id="ARBA00022801"/>
    </source>
</evidence>
<comment type="similarity">
    <text evidence="4">Belongs to the HepT RNase toxin family.</text>
</comment>
<dbReference type="EMBL" id="FOKI01000037">
    <property type="protein sequence ID" value="SFB37275.1"/>
    <property type="molecule type" value="Genomic_DNA"/>
</dbReference>
<evidence type="ECO:0000256" key="2">
    <source>
        <dbReference type="ARBA" id="ARBA00022722"/>
    </source>
</evidence>
<protein>
    <submittedName>
        <fullName evidence="5">Uncharacterized conserved protein YutE, UPF0331/DUF86 family</fullName>
    </submittedName>
</protein>
<evidence type="ECO:0000313" key="5">
    <source>
        <dbReference type="EMBL" id="SFB37275.1"/>
    </source>
</evidence>